<sequence length="417" mass="44005">MLGSPHRPFFSAAALVWLLVAGWWAWRWVGAEPAEAGLIPSGLLHGWVMSLGFMPLFIAGFALTTVPRWLDWRAPPPAELPGLALAAAAGWALLLIGNALAQRGEVIAVAVAVVGAALPALVLGVLAVRLWRWCRAAGVRPSGHAQGLALGLAVLALSQAGAALALALHQPLGVRLAVHAGLSFGVAGVFALALQRLTPFLHEQGRRQPRFLVLLLAGLALRGGLELAGLRAWTPPPMLGGVFAAMLLGLANILWRDAWRPELAGARRMPLVAQLHLGYVWLAVSLALEAGALLAAALGRPGLLGLAPVHALSLGFMGSTWLAMVSRVTAVQQGRSVAADAGLWALQVLLQAVALMRLAAEMVIAATLAPMPFDFSIRLRPTLLTGAAAGFALLALLWCLRYLPWLLRPPVNKRMTR</sequence>
<protein>
    <submittedName>
        <fullName evidence="2">NnrS family protein</fullName>
    </submittedName>
</protein>
<accession>A0ABT5KU02</accession>
<feature type="transmembrane region" description="Helical" evidence="1">
    <location>
        <begin position="303"/>
        <end position="323"/>
    </location>
</feature>
<keyword evidence="3" id="KW-1185">Reference proteome</keyword>
<feature type="transmembrane region" description="Helical" evidence="1">
    <location>
        <begin position="82"/>
        <end position="101"/>
    </location>
</feature>
<feature type="transmembrane region" description="Helical" evidence="1">
    <location>
        <begin position="383"/>
        <end position="407"/>
    </location>
</feature>
<keyword evidence="1" id="KW-0812">Transmembrane</keyword>
<evidence type="ECO:0000313" key="2">
    <source>
        <dbReference type="EMBL" id="MDC8786418.1"/>
    </source>
</evidence>
<feature type="transmembrane region" description="Helical" evidence="1">
    <location>
        <begin position="148"/>
        <end position="170"/>
    </location>
</feature>
<gene>
    <name evidence="2" type="ORF">PRZ01_14605</name>
</gene>
<dbReference type="Pfam" id="PF05940">
    <property type="entry name" value="NnrS"/>
    <property type="match status" value="1"/>
</dbReference>
<reference evidence="2 3" key="1">
    <citation type="submission" date="2022-10" db="EMBL/GenBank/DDBJ databases">
        <title>paucibacter sp. hw8 Genome sequencing.</title>
        <authorList>
            <person name="Park S."/>
        </authorList>
    </citation>
    <scope>NUCLEOTIDE SEQUENCE [LARGE SCALE GENOMIC DNA]</scope>
    <source>
        <strain evidence="3">hw8</strain>
    </source>
</reference>
<proteinExistence type="predicted"/>
<feature type="transmembrane region" description="Helical" evidence="1">
    <location>
        <begin position="209"/>
        <end position="225"/>
    </location>
</feature>
<feature type="transmembrane region" description="Helical" evidence="1">
    <location>
        <begin position="344"/>
        <end position="371"/>
    </location>
</feature>
<dbReference type="EMBL" id="JAQQXS010000013">
    <property type="protein sequence ID" value="MDC8786418.1"/>
    <property type="molecule type" value="Genomic_DNA"/>
</dbReference>
<keyword evidence="1" id="KW-0472">Membrane</keyword>
<feature type="transmembrane region" description="Helical" evidence="1">
    <location>
        <begin position="9"/>
        <end position="26"/>
    </location>
</feature>
<organism evidence="2 3">
    <name type="scientific">Roseateles koreensis</name>
    <dbReference type="NCBI Taxonomy" id="2987526"/>
    <lineage>
        <taxon>Bacteria</taxon>
        <taxon>Pseudomonadati</taxon>
        <taxon>Pseudomonadota</taxon>
        <taxon>Betaproteobacteria</taxon>
        <taxon>Burkholderiales</taxon>
        <taxon>Sphaerotilaceae</taxon>
        <taxon>Roseateles</taxon>
    </lineage>
</organism>
<evidence type="ECO:0000256" key="1">
    <source>
        <dbReference type="SAM" id="Phobius"/>
    </source>
</evidence>
<comment type="caution">
    <text evidence="2">The sequence shown here is derived from an EMBL/GenBank/DDBJ whole genome shotgun (WGS) entry which is preliminary data.</text>
</comment>
<feature type="transmembrane region" description="Helical" evidence="1">
    <location>
        <begin position="107"/>
        <end position="128"/>
    </location>
</feature>
<feature type="transmembrane region" description="Helical" evidence="1">
    <location>
        <begin position="237"/>
        <end position="255"/>
    </location>
</feature>
<feature type="transmembrane region" description="Helical" evidence="1">
    <location>
        <begin position="46"/>
        <end position="70"/>
    </location>
</feature>
<dbReference type="RefSeq" id="WP_273597535.1">
    <property type="nucleotide sequence ID" value="NZ_JAQQXS010000013.1"/>
</dbReference>
<feature type="transmembrane region" description="Helical" evidence="1">
    <location>
        <begin position="276"/>
        <end position="297"/>
    </location>
</feature>
<feature type="transmembrane region" description="Helical" evidence="1">
    <location>
        <begin position="176"/>
        <end position="197"/>
    </location>
</feature>
<dbReference type="InterPro" id="IPR010266">
    <property type="entry name" value="NnrS"/>
</dbReference>
<name>A0ABT5KU02_9BURK</name>
<dbReference type="Proteomes" id="UP001219862">
    <property type="component" value="Unassembled WGS sequence"/>
</dbReference>
<keyword evidence="1" id="KW-1133">Transmembrane helix</keyword>
<evidence type="ECO:0000313" key="3">
    <source>
        <dbReference type="Proteomes" id="UP001219862"/>
    </source>
</evidence>